<evidence type="ECO:0000256" key="1">
    <source>
        <dbReference type="ARBA" id="ARBA00022729"/>
    </source>
</evidence>
<reference evidence="6" key="4">
    <citation type="submission" date="2023-01" db="EMBL/GenBank/DDBJ databases">
        <title>Draft genome sequence of Methylobacterium oxalidis strain NBRC 107715.</title>
        <authorList>
            <person name="Sun Q."/>
            <person name="Mori K."/>
        </authorList>
    </citation>
    <scope>NUCLEOTIDE SEQUENCE</scope>
    <source>
        <strain evidence="6">NBRC 107715</strain>
    </source>
</reference>
<keyword evidence="8" id="KW-1185">Reference proteome</keyword>
<sequence length="248" mass="25873">MYDVGKILKVGGSLVYAGQPGNDGAYVIDISKGVGSPVTVTKQAPMPSPRGFANSVVLPSGEVVILGGMNILLSYQDVRNVMMPDLWSPTTGKFRRLAPMKVPRGYHSIALLLPDARVLAAGGGACGGCAGDHPDIEILSPPYLFAEDGKPASRPVITGAPAAAARGATIAVTTERPAASFALVRLNSVSHSTDNDQRRVPLTPASSSGTSYQLRLPTDSGVLLPGPWMLFAMDEKGVPSVARVVRIQ</sequence>
<dbReference type="OrthoDB" id="7821947at2"/>
<reference evidence="6" key="1">
    <citation type="journal article" date="2014" name="Int. J. Syst. Evol. Microbiol.">
        <title>Complete genome of a new Firmicutes species belonging to the dominant human colonic microbiota ('Ruminococcus bicirculans') reveals two chromosomes and a selective capacity to utilize plant glucans.</title>
        <authorList>
            <consortium name="NISC Comparative Sequencing Program"/>
            <person name="Wegmann U."/>
            <person name="Louis P."/>
            <person name="Goesmann A."/>
            <person name="Henrissat B."/>
            <person name="Duncan S.H."/>
            <person name="Flint H.J."/>
        </authorList>
    </citation>
    <scope>NUCLEOTIDE SEQUENCE</scope>
    <source>
        <strain evidence="6">NBRC 107715</strain>
    </source>
</reference>
<dbReference type="CDD" id="cd02851">
    <property type="entry name" value="E_set_GO_C"/>
    <property type="match status" value="1"/>
</dbReference>
<dbReference type="Proteomes" id="UP001156856">
    <property type="component" value="Unassembled WGS sequence"/>
</dbReference>
<accession>A0A512J8U2</accession>
<dbReference type="Gene3D" id="2.60.40.10">
    <property type="entry name" value="Immunoglobulins"/>
    <property type="match status" value="1"/>
</dbReference>
<evidence type="ECO:0000313" key="5">
    <source>
        <dbReference type="EMBL" id="GEP06380.1"/>
    </source>
</evidence>
<dbReference type="InterPro" id="IPR013783">
    <property type="entry name" value="Ig-like_fold"/>
</dbReference>
<reference evidence="5 7" key="3">
    <citation type="submission" date="2019-07" db="EMBL/GenBank/DDBJ databases">
        <title>Whole genome shotgun sequence of Methylobacterium oxalidis NBRC 107715.</title>
        <authorList>
            <person name="Hosoyama A."/>
            <person name="Uohara A."/>
            <person name="Ohji S."/>
            <person name="Ichikawa N."/>
        </authorList>
    </citation>
    <scope>NUCLEOTIDE SEQUENCE [LARGE SCALE GENOMIC DNA]</scope>
    <source>
        <strain evidence="5 7">NBRC 107715</strain>
    </source>
</reference>
<dbReference type="InterPro" id="IPR015202">
    <property type="entry name" value="GO-like_E_set"/>
</dbReference>
<reference evidence="8" key="2">
    <citation type="journal article" date="2019" name="Int. J. Syst. Evol. Microbiol.">
        <title>The Global Catalogue of Microorganisms (GCM) 10K type strain sequencing project: providing services to taxonomists for standard genome sequencing and annotation.</title>
        <authorList>
            <consortium name="The Broad Institute Genomics Platform"/>
            <consortium name="The Broad Institute Genome Sequencing Center for Infectious Disease"/>
            <person name="Wu L."/>
            <person name="Ma J."/>
        </authorList>
    </citation>
    <scope>NUCLEOTIDE SEQUENCE [LARGE SCALE GENOMIC DNA]</scope>
    <source>
        <strain evidence="8">NBRC 107715</strain>
    </source>
</reference>
<dbReference type="InterPro" id="IPR009880">
    <property type="entry name" value="Glyoxal_oxidase_N"/>
</dbReference>
<organism evidence="5 7">
    <name type="scientific">Methylobacterium oxalidis</name>
    <dbReference type="NCBI Taxonomy" id="944322"/>
    <lineage>
        <taxon>Bacteria</taxon>
        <taxon>Pseudomonadati</taxon>
        <taxon>Pseudomonadota</taxon>
        <taxon>Alphaproteobacteria</taxon>
        <taxon>Hyphomicrobiales</taxon>
        <taxon>Methylobacteriaceae</taxon>
        <taxon>Methylobacterium</taxon>
    </lineage>
</organism>
<feature type="compositionally biased region" description="Polar residues" evidence="2">
    <location>
        <begin position="204"/>
        <end position="213"/>
    </location>
</feature>
<gene>
    <name evidence="6" type="ORF">GCM10007888_08080</name>
    <name evidence="5" type="ORF">MOX02_44180</name>
</gene>
<dbReference type="Proteomes" id="UP000321960">
    <property type="component" value="Unassembled WGS sequence"/>
</dbReference>
<dbReference type="EMBL" id="BJZU01000100">
    <property type="protein sequence ID" value="GEP06380.1"/>
    <property type="molecule type" value="Genomic_DNA"/>
</dbReference>
<comment type="caution">
    <text evidence="5">The sequence shown here is derived from an EMBL/GenBank/DDBJ whole genome shotgun (WGS) entry which is preliminary data.</text>
</comment>
<protein>
    <submittedName>
        <fullName evidence="5">Uncharacterized protein</fullName>
    </submittedName>
</protein>
<dbReference type="SUPFAM" id="SSF50965">
    <property type="entry name" value="Galactose oxidase, central domain"/>
    <property type="match status" value="1"/>
</dbReference>
<dbReference type="RefSeq" id="WP_147027893.1">
    <property type="nucleotide sequence ID" value="NZ_BJZU01000100.1"/>
</dbReference>
<feature type="domain" description="Glyoxal oxidase N-terminal" evidence="3">
    <location>
        <begin position="44"/>
        <end position="123"/>
    </location>
</feature>
<dbReference type="InterPro" id="IPR037293">
    <property type="entry name" value="Gal_Oxidase_central_sf"/>
</dbReference>
<name>A0A512J8U2_9HYPH</name>
<feature type="domain" description="Galactose oxidase-like Early set" evidence="4">
    <location>
        <begin position="154"/>
        <end position="247"/>
    </location>
</feature>
<dbReference type="InterPro" id="IPR014756">
    <property type="entry name" value="Ig_E-set"/>
</dbReference>
<dbReference type="Pfam" id="PF07250">
    <property type="entry name" value="Glyoxal_oxid_N"/>
    <property type="match status" value="1"/>
</dbReference>
<evidence type="ECO:0000259" key="3">
    <source>
        <dbReference type="Pfam" id="PF07250"/>
    </source>
</evidence>
<dbReference type="AlphaFoldDB" id="A0A512J8U2"/>
<keyword evidence="1" id="KW-0732">Signal</keyword>
<evidence type="ECO:0000313" key="8">
    <source>
        <dbReference type="Proteomes" id="UP001156856"/>
    </source>
</evidence>
<evidence type="ECO:0000313" key="6">
    <source>
        <dbReference type="EMBL" id="GLS62427.1"/>
    </source>
</evidence>
<dbReference type="Pfam" id="PF09118">
    <property type="entry name" value="GO-like_E_set"/>
    <property type="match status" value="1"/>
</dbReference>
<dbReference type="SUPFAM" id="SSF81296">
    <property type="entry name" value="E set domains"/>
    <property type="match status" value="1"/>
</dbReference>
<dbReference type="PANTHER" id="PTHR32208">
    <property type="entry name" value="SECRETED PROTEIN-RELATED"/>
    <property type="match status" value="1"/>
</dbReference>
<dbReference type="InterPro" id="IPR011043">
    <property type="entry name" value="Gal_Oxase/kelch_b-propeller"/>
</dbReference>
<dbReference type="EMBL" id="BSPK01000010">
    <property type="protein sequence ID" value="GLS62427.1"/>
    <property type="molecule type" value="Genomic_DNA"/>
</dbReference>
<dbReference type="Gene3D" id="2.130.10.80">
    <property type="entry name" value="Galactose oxidase/kelch, beta-propeller"/>
    <property type="match status" value="1"/>
</dbReference>
<evidence type="ECO:0000259" key="4">
    <source>
        <dbReference type="Pfam" id="PF09118"/>
    </source>
</evidence>
<proteinExistence type="predicted"/>
<evidence type="ECO:0000256" key="2">
    <source>
        <dbReference type="SAM" id="MobiDB-lite"/>
    </source>
</evidence>
<dbReference type="PANTHER" id="PTHR32208:SF56">
    <property type="entry name" value="GALACTOSE OXIDASE-RELATED"/>
    <property type="match status" value="1"/>
</dbReference>
<evidence type="ECO:0000313" key="7">
    <source>
        <dbReference type="Proteomes" id="UP000321960"/>
    </source>
</evidence>
<feature type="region of interest" description="Disordered" evidence="2">
    <location>
        <begin position="192"/>
        <end position="213"/>
    </location>
</feature>